<dbReference type="Proteomes" id="UP001066276">
    <property type="component" value="Chromosome 12"/>
</dbReference>
<evidence type="ECO:0000313" key="2">
    <source>
        <dbReference type="EMBL" id="KAJ1082511.1"/>
    </source>
</evidence>
<dbReference type="EMBL" id="JANPWB010000016">
    <property type="protein sequence ID" value="KAJ1082511.1"/>
    <property type="molecule type" value="Genomic_DNA"/>
</dbReference>
<gene>
    <name evidence="2" type="ORF">NDU88_002676</name>
</gene>
<name>A0AAV7KSU9_PLEWA</name>
<keyword evidence="3" id="KW-1185">Reference proteome</keyword>
<comment type="caution">
    <text evidence="2">The sequence shown here is derived from an EMBL/GenBank/DDBJ whole genome shotgun (WGS) entry which is preliminary data.</text>
</comment>
<sequence>MCGLDRTGFGRQPNCGCREFFFKSPVLQDAYLQSLEKVHYLSATAAQYNQRKEKQSGKEMSPLSNDRKRM</sequence>
<evidence type="ECO:0000256" key="1">
    <source>
        <dbReference type="SAM" id="MobiDB-lite"/>
    </source>
</evidence>
<dbReference type="AlphaFoldDB" id="A0AAV7KSU9"/>
<protein>
    <submittedName>
        <fullName evidence="2">Uncharacterized protein</fullName>
    </submittedName>
</protein>
<accession>A0AAV7KSU9</accession>
<reference evidence="2" key="1">
    <citation type="journal article" date="2022" name="bioRxiv">
        <title>Sequencing and chromosome-scale assembly of the giantPleurodeles waltlgenome.</title>
        <authorList>
            <person name="Brown T."/>
            <person name="Elewa A."/>
            <person name="Iarovenko S."/>
            <person name="Subramanian E."/>
            <person name="Araus A.J."/>
            <person name="Petzold A."/>
            <person name="Susuki M."/>
            <person name="Suzuki K.-i.T."/>
            <person name="Hayashi T."/>
            <person name="Toyoda A."/>
            <person name="Oliveira C."/>
            <person name="Osipova E."/>
            <person name="Leigh N.D."/>
            <person name="Simon A."/>
            <person name="Yun M.H."/>
        </authorList>
    </citation>
    <scope>NUCLEOTIDE SEQUENCE</scope>
    <source>
        <strain evidence="2">20211129_DDA</strain>
        <tissue evidence="2">Liver</tissue>
    </source>
</reference>
<evidence type="ECO:0000313" key="3">
    <source>
        <dbReference type="Proteomes" id="UP001066276"/>
    </source>
</evidence>
<organism evidence="2 3">
    <name type="scientific">Pleurodeles waltl</name>
    <name type="common">Iberian ribbed newt</name>
    <dbReference type="NCBI Taxonomy" id="8319"/>
    <lineage>
        <taxon>Eukaryota</taxon>
        <taxon>Metazoa</taxon>
        <taxon>Chordata</taxon>
        <taxon>Craniata</taxon>
        <taxon>Vertebrata</taxon>
        <taxon>Euteleostomi</taxon>
        <taxon>Amphibia</taxon>
        <taxon>Batrachia</taxon>
        <taxon>Caudata</taxon>
        <taxon>Salamandroidea</taxon>
        <taxon>Salamandridae</taxon>
        <taxon>Pleurodelinae</taxon>
        <taxon>Pleurodeles</taxon>
    </lineage>
</organism>
<proteinExistence type="predicted"/>
<feature type="region of interest" description="Disordered" evidence="1">
    <location>
        <begin position="49"/>
        <end position="70"/>
    </location>
</feature>